<dbReference type="InterPro" id="IPR002562">
    <property type="entry name" value="3'-5'_exonuclease_dom"/>
</dbReference>
<dbReference type="InterPro" id="IPR052408">
    <property type="entry name" value="Exonuclease_MUT-7-like"/>
</dbReference>
<organism evidence="3 4">
    <name type="scientific">Necator americanus</name>
    <name type="common">Human hookworm</name>
    <dbReference type="NCBI Taxonomy" id="51031"/>
    <lineage>
        <taxon>Eukaryota</taxon>
        <taxon>Metazoa</taxon>
        <taxon>Ecdysozoa</taxon>
        <taxon>Nematoda</taxon>
        <taxon>Chromadorea</taxon>
        <taxon>Rhabditida</taxon>
        <taxon>Rhabditina</taxon>
        <taxon>Rhabditomorpha</taxon>
        <taxon>Strongyloidea</taxon>
        <taxon>Ancylostomatidae</taxon>
        <taxon>Bunostominae</taxon>
        <taxon>Necator</taxon>
    </lineage>
</organism>
<sequence>MHADALERISMTLQARKFSLKPQRVITDLAKMAVNDSSNEAISTYANDETVQKKLTKAEKKALYRQAYEEPHGTRRKLLKEIYLNEKNEAMREELIQSVLYSIYESDENPYYSMLQIHKICPDYNSVKPKSLAALVVVHLRSWLYKLDDPLVVFERCVTKELQIDAFRIATAKHTGNLKLFNEIFRLSDPSLLPSIRAEIELLIERRMFKEAMDVVEEFRLHNDYSLDAFIIPSLLQDKLNSVMKFIEPHKEIQKEFLSFLDTFVGLSEQEVIGRLRFYKETNVMTLPYERFTGKTIEKLIFKLASDLVLPIESVAPNFFQARKEGELRFKVQSRFVAKELNDDAYFGHVSEALRSGDERLRMYFIKHLTNFCYYADAVRWAVYCNISENRLPRRLQLYLTENPEAVHEAENNIRRMERRAEDVGDVAPELFPGYLIHLVHERVQLLELMEKLEKEEFIGIDSEWKAQYMCPNESVALLQIAIPQGVYLVDFCALEQKLNESDWHDFLWTLLCSKARKIGFDLTNDLRALFAGISTTNVRTLADNLCNVVCLKRLVENLLDADRHFMDVRYGHFVDEPEVSTDDNLQEGGPMHFKLSDLSDRLLNIKLDKSEQCSNWSIRPLRASQKRYAAMDAYIVIELYGKLREIAELRGVDFENLVELSMVNGKKREKVKTRKERVKMDDMTWAEICEKLEDVQSGQTPATQLRCLVDSMLLGLGKHLRRCGVDVLIPADRNELKMKAQGNSRIILTSGKAYDELKRLFGDRVLGIPNASALGPIDQLKFVFTRNKISFAGLDIFSRCLECNGTYFVKAPGPVIQALFENNVICKNGFHDEPFNSAGWTQKLNSLDWLSFSGIGCCLLSPAEGHMVVQCYGGVVNITANIVKHDHLEEGVDIAVRKVPEQISSRASLIFFICGLCGKHSIIFLEVPSVSRMEPFTFWLETYFYGYACFEYFLGNH</sequence>
<keyword evidence="4" id="KW-1185">Reference proteome</keyword>
<gene>
    <name evidence="3" type="primary">Necator_chrII.g7853</name>
    <name evidence="3" type="ORF">RB195_020059</name>
</gene>
<dbReference type="Pfam" id="PF01612">
    <property type="entry name" value="DNA_pol_A_exo1"/>
    <property type="match status" value="1"/>
</dbReference>
<dbReference type="SMART" id="SM00474">
    <property type="entry name" value="35EXOc"/>
    <property type="match status" value="1"/>
</dbReference>
<accession>A0ABR1CI00</accession>
<protein>
    <recommendedName>
        <fullName evidence="2">3'-5' exonuclease domain-containing protein</fullName>
    </recommendedName>
</protein>
<dbReference type="SUPFAM" id="SSF53098">
    <property type="entry name" value="Ribonuclease H-like"/>
    <property type="match status" value="1"/>
</dbReference>
<proteinExistence type="predicted"/>
<dbReference type="InterPro" id="IPR012337">
    <property type="entry name" value="RNaseH-like_sf"/>
</dbReference>
<feature type="domain" description="3'-5' exonuclease" evidence="2">
    <location>
        <begin position="437"/>
        <end position="649"/>
    </location>
</feature>
<evidence type="ECO:0000259" key="2">
    <source>
        <dbReference type="SMART" id="SM00474"/>
    </source>
</evidence>
<evidence type="ECO:0000313" key="4">
    <source>
        <dbReference type="Proteomes" id="UP001303046"/>
    </source>
</evidence>
<dbReference type="Gene3D" id="3.30.420.10">
    <property type="entry name" value="Ribonuclease H-like superfamily/Ribonuclease H"/>
    <property type="match status" value="1"/>
</dbReference>
<dbReference type="PANTHER" id="PTHR47765">
    <property type="entry name" value="3'-5' EXONUCLEASE DOMAIN-CONTAINING PROTEIN"/>
    <property type="match status" value="1"/>
</dbReference>
<reference evidence="3 4" key="1">
    <citation type="submission" date="2023-08" db="EMBL/GenBank/DDBJ databases">
        <title>A Necator americanus chromosomal reference genome.</title>
        <authorList>
            <person name="Ilik V."/>
            <person name="Petrzelkova K.J."/>
            <person name="Pardy F."/>
            <person name="Fuh T."/>
            <person name="Niatou-Singa F.S."/>
            <person name="Gouil Q."/>
            <person name="Baker L."/>
            <person name="Ritchie M.E."/>
            <person name="Jex A.R."/>
            <person name="Gazzola D."/>
            <person name="Li H."/>
            <person name="Toshio Fujiwara R."/>
            <person name="Zhan B."/>
            <person name="Aroian R.V."/>
            <person name="Pafco B."/>
            <person name="Schwarz E.M."/>
        </authorList>
    </citation>
    <scope>NUCLEOTIDE SEQUENCE [LARGE SCALE GENOMIC DNA]</scope>
    <source>
        <strain evidence="3 4">Aroian</strain>
        <tissue evidence="3">Whole animal</tissue>
    </source>
</reference>
<evidence type="ECO:0000313" key="3">
    <source>
        <dbReference type="EMBL" id="KAK6737725.1"/>
    </source>
</evidence>
<dbReference type="Proteomes" id="UP001303046">
    <property type="component" value="Unassembled WGS sequence"/>
</dbReference>
<dbReference type="EMBL" id="JAVFWL010000002">
    <property type="protein sequence ID" value="KAK6737725.1"/>
    <property type="molecule type" value="Genomic_DNA"/>
</dbReference>
<evidence type="ECO:0000256" key="1">
    <source>
        <dbReference type="SAM" id="Coils"/>
    </source>
</evidence>
<dbReference type="Pfam" id="PF01927">
    <property type="entry name" value="Mut7-C"/>
    <property type="match status" value="1"/>
</dbReference>
<feature type="coiled-coil region" evidence="1">
    <location>
        <begin position="407"/>
        <end position="456"/>
    </location>
</feature>
<dbReference type="InterPro" id="IPR036397">
    <property type="entry name" value="RNaseH_sf"/>
</dbReference>
<comment type="caution">
    <text evidence="3">The sequence shown here is derived from an EMBL/GenBank/DDBJ whole genome shotgun (WGS) entry which is preliminary data.</text>
</comment>
<name>A0ABR1CI00_NECAM</name>
<dbReference type="InterPro" id="IPR002782">
    <property type="entry name" value="Mut7-C_RNAse_dom"/>
</dbReference>
<dbReference type="PANTHER" id="PTHR47765:SF2">
    <property type="entry name" value="EXONUCLEASE MUT-7 HOMOLOG"/>
    <property type="match status" value="1"/>
</dbReference>
<keyword evidence="1" id="KW-0175">Coiled coil</keyword>